<evidence type="ECO:0000313" key="2">
    <source>
        <dbReference type="EMBL" id="EGF80439.1"/>
    </source>
</evidence>
<accession>F4P3B3</accession>
<proteinExistence type="predicted"/>
<protein>
    <recommendedName>
        <fullName evidence="4">WHIM1 domain-containing protein</fullName>
    </recommendedName>
</protein>
<feature type="region of interest" description="Disordered" evidence="1">
    <location>
        <begin position="84"/>
        <end position="147"/>
    </location>
</feature>
<dbReference type="RefSeq" id="XP_006679284.1">
    <property type="nucleotide sequence ID" value="XM_006679221.1"/>
</dbReference>
<evidence type="ECO:0000256" key="1">
    <source>
        <dbReference type="SAM" id="MobiDB-lite"/>
    </source>
</evidence>
<gene>
    <name evidence="2" type="ORF">BATDEDRAFT_88782</name>
</gene>
<dbReference type="PANTHER" id="PTHR42107">
    <property type="entry name" value="YALI0D24453P"/>
    <property type="match status" value="1"/>
</dbReference>
<dbReference type="Proteomes" id="UP000007241">
    <property type="component" value="Unassembled WGS sequence"/>
</dbReference>
<feature type="compositionally biased region" description="Polar residues" evidence="1">
    <location>
        <begin position="309"/>
        <end position="347"/>
    </location>
</feature>
<feature type="region of interest" description="Disordered" evidence="1">
    <location>
        <begin position="309"/>
        <end position="378"/>
    </location>
</feature>
<evidence type="ECO:0000313" key="3">
    <source>
        <dbReference type="Proteomes" id="UP000007241"/>
    </source>
</evidence>
<organism evidence="2 3">
    <name type="scientific">Batrachochytrium dendrobatidis (strain JAM81 / FGSC 10211)</name>
    <name type="common">Frog chytrid fungus</name>
    <dbReference type="NCBI Taxonomy" id="684364"/>
    <lineage>
        <taxon>Eukaryota</taxon>
        <taxon>Fungi</taxon>
        <taxon>Fungi incertae sedis</taxon>
        <taxon>Chytridiomycota</taxon>
        <taxon>Chytridiomycota incertae sedis</taxon>
        <taxon>Chytridiomycetes</taxon>
        <taxon>Rhizophydiales</taxon>
        <taxon>Rhizophydiales incertae sedis</taxon>
        <taxon>Batrachochytrium</taxon>
    </lineage>
</organism>
<keyword evidence="3" id="KW-1185">Reference proteome</keyword>
<dbReference type="AlphaFoldDB" id="F4P3B3"/>
<reference evidence="2 3" key="1">
    <citation type="submission" date="2009-12" db="EMBL/GenBank/DDBJ databases">
        <title>The draft genome of Batrachochytrium dendrobatidis.</title>
        <authorList>
            <consortium name="US DOE Joint Genome Institute (JGI-PGF)"/>
            <person name="Kuo A."/>
            <person name="Salamov A."/>
            <person name="Schmutz J."/>
            <person name="Lucas S."/>
            <person name="Pitluck S."/>
            <person name="Rosenblum E."/>
            <person name="Stajich J."/>
            <person name="Eisen M."/>
            <person name="Grigoriev I.V."/>
        </authorList>
    </citation>
    <scope>NUCLEOTIDE SEQUENCE [LARGE SCALE GENOMIC DNA]</scope>
    <source>
        <strain evidence="3">JAM81 / FGSC 10211</strain>
    </source>
</reference>
<feature type="compositionally biased region" description="Low complexity" evidence="1">
    <location>
        <begin position="98"/>
        <end position="107"/>
    </location>
</feature>
<feature type="compositionally biased region" description="Polar residues" evidence="1">
    <location>
        <begin position="356"/>
        <end position="378"/>
    </location>
</feature>
<dbReference type="InParanoid" id="F4P3B3"/>
<dbReference type="STRING" id="684364.F4P3B3"/>
<feature type="region of interest" description="Disordered" evidence="1">
    <location>
        <begin position="579"/>
        <end position="611"/>
    </location>
</feature>
<feature type="compositionally biased region" description="Polar residues" evidence="1">
    <location>
        <begin position="590"/>
        <end position="600"/>
    </location>
</feature>
<dbReference type="OrthoDB" id="349045at2759"/>
<evidence type="ECO:0008006" key="4">
    <source>
        <dbReference type="Google" id="ProtNLM"/>
    </source>
</evidence>
<dbReference type="EMBL" id="GL882884">
    <property type="protein sequence ID" value="EGF80439.1"/>
    <property type="molecule type" value="Genomic_DNA"/>
</dbReference>
<name>F4P3B3_BATDJ</name>
<dbReference type="PANTHER" id="PTHR42107:SF1">
    <property type="entry name" value="WHIM1 DOMAIN-CONTAINING PROTEIN"/>
    <property type="match status" value="1"/>
</dbReference>
<dbReference type="HOGENOM" id="CLU_402226_0_0_1"/>
<sequence length="684" mass="76120">MGSAILFSVLRMADKFRLANNIITETIVAAMTTRRSVRQMACTANSLQAPFLASENHSKMVNGTPDTLSEQSITQHDSVLDNVLETGSADGPDDRSDISISRTSSGSNVSHSSKTNRNKRLVPFIISKRSAQPRAAKTNASKSAVDSTAAAAHGNEPLNICDMWQTAFIHMFLVSFSPYFINLRPPANSSNTNGNSSYNNSREEYRVNLANNMASFVKSLPQLNPVDLERELSLDHSSELVESILIAFCVNLSNLDSRTHAHILVAWPRVVNRLILSHIAAGDDHFSTSPIVLPVANKLRSTDQRTVFTNDQTSNLNPSGNSAATLTSNQTSVSKPTVETPIEQSLKSDVALNGEPNDSASDNDVENSNPLKSTISSEVMQERNTEARMNFFKLDPSIKVKIIYALADWQLCECEPIHEAIEQAFKERASAKERLFRAAARFNIKERNFSIRPETAEHLAATENNLLMIQSIGIDRFKRKVYHIGDYPRIYSMDMHANKWSSICSTLNDLIHYAEGLSTTGPEKELKECLVGTLIPRLTVLEQRREKRRIRQEKMRQFMERPIIPRELRRTRTSVSYAEINSDDDASKCESPTSSLQSGRSSKRRMNASDDVSETYFEGTDTMGDSNQDINVEVDDDMNPRSFKDQANTSTESVSMSFGLSPLTGNLFFGKPTNNIGYTSLDSF</sequence>
<dbReference type="GeneID" id="18243272"/>